<dbReference type="AlphaFoldDB" id="A0A0N4XRN1"/>
<proteinExistence type="predicted"/>
<gene>
    <name evidence="1" type="ORF">NBR_LOCUS5184</name>
</gene>
<sequence length="179" mass="19281">GHLPKGILNLCRGEEGPSRLSEGLTGLSSCCLTIVDACDRLLHPDICLSVERTPPVVVSRGPLSFTLIRALFFNGTLAVVELDEAAGDDDIEELADKLRSGRDPSAVLSKYCCYVKSRTALSCWPNLAEHLCNTLHKRPTSSPKADEQSDRGGGSLSSLFLQKTMSANLCGLCFEKQSV</sequence>
<keyword evidence="2" id="KW-1185">Reference proteome</keyword>
<evidence type="ECO:0000313" key="3">
    <source>
        <dbReference type="WBParaSite" id="NBR_0000518301-mRNA-1"/>
    </source>
</evidence>
<name>A0A0N4XRN1_NIPBR</name>
<dbReference type="EMBL" id="UYSL01011711">
    <property type="protein sequence ID" value="VDL68773.1"/>
    <property type="molecule type" value="Genomic_DNA"/>
</dbReference>
<evidence type="ECO:0000313" key="1">
    <source>
        <dbReference type="EMBL" id="VDL68773.1"/>
    </source>
</evidence>
<evidence type="ECO:0000313" key="2">
    <source>
        <dbReference type="Proteomes" id="UP000271162"/>
    </source>
</evidence>
<accession>A0A0N4XRN1</accession>
<dbReference type="Proteomes" id="UP000271162">
    <property type="component" value="Unassembled WGS sequence"/>
</dbReference>
<reference evidence="1 2" key="2">
    <citation type="submission" date="2018-11" db="EMBL/GenBank/DDBJ databases">
        <authorList>
            <consortium name="Pathogen Informatics"/>
        </authorList>
    </citation>
    <scope>NUCLEOTIDE SEQUENCE [LARGE SCALE GENOMIC DNA]</scope>
</reference>
<protein>
    <submittedName>
        <fullName evidence="3">F-box protein</fullName>
    </submittedName>
</protein>
<reference evidence="3" key="1">
    <citation type="submission" date="2017-02" db="UniProtKB">
        <authorList>
            <consortium name="WormBaseParasite"/>
        </authorList>
    </citation>
    <scope>IDENTIFICATION</scope>
</reference>
<organism evidence="3">
    <name type="scientific">Nippostrongylus brasiliensis</name>
    <name type="common">Rat hookworm</name>
    <dbReference type="NCBI Taxonomy" id="27835"/>
    <lineage>
        <taxon>Eukaryota</taxon>
        <taxon>Metazoa</taxon>
        <taxon>Ecdysozoa</taxon>
        <taxon>Nematoda</taxon>
        <taxon>Chromadorea</taxon>
        <taxon>Rhabditida</taxon>
        <taxon>Rhabditina</taxon>
        <taxon>Rhabditomorpha</taxon>
        <taxon>Strongyloidea</taxon>
        <taxon>Heligmosomidae</taxon>
        <taxon>Nippostrongylus</taxon>
    </lineage>
</organism>
<dbReference type="WBParaSite" id="NBR_0000518301-mRNA-1">
    <property type="protein sequence ID" value="NBR_0000518301-mRNA-1"/>
    <property type="gene ID" value="NBR_0000518301"/>
</dbReference>